<organism evidence="7 8">
    <name type="scientific">Qingshengfaniella alkalisoli</name>
    <dbReference type="NCBI Taxonomy" id="2599296"/>
    <lineage>
        <taxon>Bacteria</taxon>
        <taxon>Pseudomonadati</taxon>
        <taxon>Pseudomonadota</taxon>
        <taxon>Alphaproteobacteria</taxon>
        <taxon>Rhodobacterales</taxon>
        <taxon>Paracoccaceae</taxon>
        <taxon>Qingshengfaniella</taxon>
    </lineage>
</organism>
<evidence type="ECO:0000313" key="7">
    <source>
        <dbReference type="EMBL" id="QDY70166.1"/>
    </source>
</evidence>
<dbReference type="GO" id="GO:0044781">
    <property type="term" value="P:bacterial-type flagellum organization"/>
    <property type="evidence" value="ECO:0007669"/>
    <property type="project" value="UniProtKB-UniRule"/>
</dbReference>
<comment type="function">
    <text evidence="4 5">Required for flagellar hook formation. May act as a scaffolding protein.</text>
</comment>
<comment type="similarity">
    <text evidence="1 5">Belongs to the FlgD family.</text>
</comment>
<evidence type="ECO:0000256" key="5">
    <source>
        <dbReference type="RuleBase" id="RU362076"/>
    </source>
</evidence>
<keyword evidence="7" id="KW-0282">Flagellum</keyword>
<evidence type="ECO:0000256" key="2">
    <source>
        <dbReference type="ARBA" id="ARBA00016013"/>
    </source>
</evidence>
<evidence type="ECO:0000256" key="3">
    <source>
        <dbReference type="ARBA" id="ARBA00022795"/>
    </source>
</evidence>
<dbReference type="KEGG" id="lit:FPZ52_11390"/>
<dbReference type="RefSeq" id="WP_146365586.1">
    <property type="nucleotide sequence ID" value="NZ_CP042261.1"/>
</dbReference>
<evidence type="ECO:0000313" key="8">
    <source>
        <dbReference type="Proteomes" id="UP000318483"/>
    </source>
</evidence>
<dbReference type="Gene3D" id="2.60.40.4070">
    <property type="match status" value="1"/>
</dbReference>
<dbReference type="Proteomes" id="UP000318483">
    <property type="component" value="Chromosome"/>
</dbReference>
<dbReference type="InterPro" id="IPR025965">
    <property type="entry name" value="FlgD/Vpr_Ig-like"/>
</dbReference>
<dbReference type="EMBL" id="CP042261">
    <property type="protein sequence ID" value="QDY70166.1"/>
    <property type="molecule type" value="Genomic_DNA"/>
</dbReference>
<reference evidence="7 8" key="1">
    <citation type="submission" date="2019-07" db="EMBL/GenBank/DDBJ databases">
        <title>Litoreibacter alkalisoli sp. nov., isolated from saline-alkaline soil.</title>
        <authorList>
            <person name="Wang S."/>
            <person name="Xu L."/>
            <person name="Xing Y.-T."/>
            <person name="Sun J.-Q."/>
        </authorList>
    </citation>
    <scope>NUCLEOTIDE SEQUENCE [LARGE SCALE GENOMIC DNA]</scope>
    <source>
        <strain evidence="7 8">LN3S51</strain>
    </source>
</reference>
<proteinExistence type="inferred from homology"/>
<accession>A0A5B8IAB3</accession>
<dbReference type="Pfam" id="PF13860">
    <property type="entry name" value="FlgD_ig"/>
    <property type="match status" value="1"/>
</dbReference>
<gene>
    <name evidence="7" type="primary">flgD</name>
    <name evidence="7" type="ORF">FPZ52_11390</name>
</gene>
<dbReference type="Gene3D" id="2.30.30.910">
    <property type="match status" value="1"/>
</dbReference>
<name>A0A5B8IAB3_9RHOB</name>
<dbReference type="Pfam" id="PF03963">
    <property type="entry name" value="FlgD"/>
    <property type="match status" value="1"/>
</dbReference>
<protein>
    <recommendedName>
        <fullName evidence="2 5">Basal-body rod modification protein FlgD</fullName>
    </recommendedName>
</protein>
<dbReference type="OrthoDB" id="9785233at2"/>
<dbReference type="InterPro" id="IPR005648">
    <property type="entry name" value="FlgD"/>
</dbReference>
<evidence type="ECO:0000259" key="6">
    <source>
        <dbReference type="Pfam" id="PF13860"/>
    </source>
</evidence>
<keyword evidence="3 5" id="KW-1005">Bacterial flagellum biogenesis</keyword>
<evidence type="ECO:0000256" key="1">
    <source>
        <dbReference type="ARBA" id="ARBA00010577"/>
    </source>
</evidence>
<evidence type="ECO:0000256" key="4">
    <source>
        <dbReference type="ARBA" id="ARBA00024746"/>
    </source>
</evidence>
<keyword evidence="7" id="KW-0969">Cilium</keyword>
<keyword evidence="7" id="KW-0966">Cell projection</keyword>
<feature type="domain" description="FlgD/Vpr Ig-like" evidence="6">
    <location>
        <begin position="106"/>
        <end position="166"/>
    </location>
</feature>
<keyword evidence="8" id="KW-1185">Reference proteome</keyword>
<dbReference type="AlphaFoldDB" id="A0A5B8IAB3"/>
<sequence>MEISTNPTSPIMANSVTARTSDGKISSDFETFLVMLTAQMENQDPLNPVDSSDYAVQLATFSSVEQQVMTNDLLKEMIGASGSDNLAQMSDWVGMDARLSGLAEFAGGPVELYFDVPTAATKSEIVLTDKDGNDVRKIDVTGRKSPLTWDGLTNTGALADTGAYTAMLVRYGADGNVTGAINVDSYATVSEVRNSGGATEIMTQTGAVISTESIVALRG</sequence>